<evidence type="ECO:0000256" key="3">
    <source>
        <dbReference type="ARBA" id="ARBA00022692"/>
    </source>
</evidence>
<dbReference type="AlphaFoldDB" id="A0A1I6N0Y8"/>
<dbReference type="OrthoDB" id="122052at2"/>
<dbReference type="PANTHER" id="PTHR13353">
    <property type="entry name" value="TRANSMEMBRANE PROTEIN 19"/>
    <property type="match status" value="1"/>
</dbReference>
<comment type="subcellular location">
    <subcellularLocation>
        <location evidence="1">Membrane</location>
        <topology evidence="1">Multi-pass membrane protein</topology>
    </subcellularLocation>
</comment>
<evidence type="ECO:0000256" key="5">
    <source>
        <dbReference type="ARBA" id="ARBA00023136"/>
    </source>
</evidence>
<feature type="transmembrane region" description="Helical" evidence="6">
    <location>
        <begin position="277"/>
        <end position="297"/>
    </location>
</feature>
<proteinExistence type="inferred from homology"/>
<keyword evidence="3 6" id="KW-0812">Transmembrane</keyword>
<evidence type="ECO:0000256" key="2">
    <source>
        <dbReference type="ARBA" id="ARBA00009012"/>
    </source>
</evidence>
<dbReference type="GO" id="GO:0016020">
    <property type="term" value="C:membrane"/>
    <property type="evidence" value="ECO:0007669"/>
    <property type="project" value="UniProtKB-SubCell"/>
</dbReference>
<dbReference type="EMBL" id="FOZL01000002">
    <property type="protein sequence ID" value="SFS21609.1"/>
    <property type="molecule type" value="Genomic_DNA"/>
</dbReference>
<keyword evidence="8" id="KW-1185">Reference proteome</keyword>
<dbReference type="InterPro" id="IPR002794">
    <property type="entry name" value="DUF92_TMEM19"/>
</dbReference>
<evidence type="ECO:0000313" key="7">
    <source>
        <dbReference type="EMBL" id="SFS21609.1"/>
    </source>
</evidence>
<dbReference type="Pfam" id="PF01940">
    <property type="entry name" value="DUF92"/>
    <property type="match status" value="1"/>
</dbReference>
<feature type="transmembrane region" description="Helical" evidence="6">
    <location>
        <begin position="116"/>
        <end position="132"/>
    </location>
</feature>
<feature type="transmembrane region" description="Helical" evidence="6">
    <location>
        <begin position="87"/>
        <end position="104"/>
    </location>
</feature>
<accession>A0A1I6N0Y8</accession>
<keyword evidence="5 6" id="KW-0472">Membrane</keyword>
<reference evidence="7 8" key="1">
    <citation type="submission" date="2016-10" db="EMBL/GenBank/DDBJ databases">
        <authorList>
            <person name="de Groot N.N."/>
        </authorList>
    </citation>
    <scope>NUCLEOTIDE SEQUENCE [LARGE SCALE GENOMIC DNA]</scope>
    <source>
        <strain evidence="7 8">DSM 21001</strain>
    </source>
</reference>
<evidence type="ECO:0000256" key="6">
    <source>
        <dbReference type="SAM" id="Phobius"/>
    </source>
</evidence>
<feature type="transmembrane region" description="Helical" evidence="6">
    <location>
        <begin position="32"/>
        <end position="56"/>
    </location>
</feature>
<feature type="transmembrane region" description="Helical" evidence="6">
    <location>
        <begin position="153"/>
        <end position="180"/>
    </location>
</feature>
<dbReference type="PANTHER" id="PTHR13353:SF5">
    <property type="entry name" value="TRANSMEMBRANE PROTEIN 19"/>
    <property type="match status" value="1"/>
</dbReference>
<organism evidence="7 8">
    <name type="scientific">Granulicella pectinivorans</name>
    <dbReference type="NCBI Taxonomy" id="474950"/>
    <lineage>
        <taxon>Bacteria</taxon>
        <taxon>Pseudomonadati</taxon>
        <taxon>Acidobacteriota</taxon>
        <taxon>Terriglobia</taxon>
        <taxon>Terriglobales</taxon>
        <taxon>Acidobacteriaceae</taxon>
        <taxon>Granulicella</taxon>
    </lineage>
</organism>
<feature type="transmembrane region" description="Helical" evidence="6">
    <location>
        <begin position="245"/>
        <end position="265"/>
    </location>
</feature>
<evidence type="ECO:0000256" key="1">
    <source>
        <dbReference type="ARBA" id="ARBA00004141"/>
    </source>
</evidence>
<dbReference type="Proteomes" id="UP000199024">
    <property type="component" value="Unassembled WGS sequence"/>
</dbReference>
<keyword evidence="4 6" id="KW-1133">Transmembrane helix</keyword>
<protein>
    <submittedName>
        <fullName evidence="7">TIGR00297 family protein</fullName>
    </submittedName>
</protein>
<dbReference type="STRING" id="474950.SAMN05421771_4263"/>
<gene>
    <name evidence="7" type="ORF">SAMN05421771_4263</name>
</gene>
<feature type="transmembrane region" description="Helical" evidence="6">
    <location>
        <begin position="215"/>
        <end position="238"/>
    </location>
</feature>
<name>A0A1I6N0Y8_9BACT</name>
<evidence type="ECO:0000256" key="4">
    <source>
        <dbReference type="ARBA" id="ARBA00022989"/>
    </source>
</evidence>
<feature type="transmembrane region" description="Helical" evidence="6">
    <location>
        <begin position="62"/>
        <end position="80"/>
    </location>
</feature>
<comment type="similarity">
    <text evidence="2">Belongs to the TMEM19 family.</text>
</comment>
<sequence length="304" mass="32673">MHKESRDAEYSGGGGPERQRVISAAWDRRQSFLMTLGMGLLLTAFIGLRFFTLVGIQRPPVWFFWALAFSTAFSLLVWRLRSATPAAAALGGVLCLNLLSRQYYEVSWTRTAFPELALLFFLTFAATRYGRLHKEAKGLTDRRGRSGRQVSQVMANLGVAGFFAMQHETGFFAAGLAALAEATADTVSSELGQVFGGRTILITSGKSVPPGTNGAVSMAGTLCGVLAAALIAGLATALGAIDARVAVLVFVCGVSGLLFDSLLGATVERWGWIGNDLVNFASTCLAAYLMIRFFHILEPPQAFW</sequence>
<evidence type="ECO:0000313" key="8">
    <source>
        <dbReference type="Proteomes" id="UP000199024"/>
    </source>
</evidence>